<dbReference type="SUPFAM" id="SSF50386">
    <property type="entry name" value="STI-like"/>
    <property type="match status" value="1"/>
</dbReference>
<proteinExistence type="predicted"/>
<dbReference type="InterPro" id="IPR002160">
    <property type="entry name" value="Prot_inh_Kunz-lg"/>
</dbReference>
<protein>
    <submittedName>
        <fullName evidence="2">Tumor-related protein</fullName>
    </submittedName>
</protein>
<feature type="chain" id="PRO_5001966300" evidence="1">
    <location>
        <begin position="27"/>
        <end position="206"/>
    </location>
</feature>
<dbReference type="MEROPS" id="I03.030"/>
<dbReference type="SMART" id="SM00452">
    <property type="entry name" value="STI"/>
    <property type="match status" value="1"/>
</dbReference>
<gene>
    <name evidence="2" type="ORF">Csa_1G043200</name>
</gene>
<dbReference type="STRING" id="3659.A0A0A0LTW2"/>
<dbReference type="OrthoDB" id="1872570at2759"/>
<accession>A0A0A0LTW2</accession>
<dbReference type="Gramene" id="KGN64217">
    <property type="protein sequence ID" value="KGN64217"/>
    <property type="gene ID" value="Csa_1G043200"/>
</dbReference>
<evidence type="ECO:0000313" key="2">
    <source>
        <dbReference type="EMBL" id="KGN64217.1"/>
    </source>
</evidence>
<dbReference type="Pfam" id="PF00197">
    <property type="entry name" value="Kunitz_legume"/>
    <property type="match status" value="1"/>
</dbReference>
<organism evidence="2 3">
    <name type="scientific">Cucumis sativus</name>
    <name type="common">Cucumber</name>
    <dbReference type="NCBI Taxonomy" id="3659"/>
    <lineage>
        <taxon>Eukaryota</taxon>
        <taxon>Viridiplantae</taxon>
        <taxon>Streptophyta</taxon>
        <taxon>Embryophyta</taxon>
        <taxon>Tracheophyta</taxon>
        <taxon>Spermatophyta</taxon>
        <taxon>Magnoliopsida</taxon>
        <taxon>eudicotyledons</taxon>
        <taxon>Gunneridae</taxon>
        <taxon>Pentapetalae</taxon>
        <taxon>rosids</taxon>
        <taxon>fabids</taxon>
        <taxon>Cucurbitales</taxon>
        <taxon>Cucurbitaceae</taxon>
        <taxon>Benincaseae</taxon>
        <taxon>Cucumis</taxon>
    </lineage>
</organism>
<dbReference type="EMBL" id="CM002922">
    <property type="protein sequence ID" value="KGN64217.1"/>
    <property type="molecule type" value="Genomic_DNA"/>
</dbReference>
<reference evidence="2 3" key="1">
    <citation type="journal article" date="2009" name="Nat. Genet.">
        <title>The genome of the cucumber, Cucumis sativus L.</title>
        <authorList>
            <person name="Huang S."/>
            <person name="Li R."/>
            <person name="Zhang Z."/>
            <person name="Li L."/>
            <person name="Gu X."/>
            <person name="Fan W."/>
            <person name="Lucas W.J."/>
            <person name="Wang X."/>
            <person name="Xie B."/>
            <person name="Ni P."/>
            <person name="Ren Y."/>
            <person name="Zhu H."/>
            <person name="Li J."/>
            <person name="Lin K."/>
            <person name="Jin W."/>
            <person name="Fei Z."/>
            <person name="Li G."/>
            <person name="Staub J."/>
            <person name="Kilian A."/>
            <person name="van der Vossen E.A."/>
            <person name="Wu Y."/>
            <person name="Guo J."/>
            <person name="He J."/>
            <person name="Jia Z."/>
            <person name="Ren Y."/>
            <person name="Tian G."/>
            <person name="Lu Y."/>
            <person name="Ruan J."/>
            <person name="Qian W."/>
            <person name="Wang M."/>
            <person name="Huang Q."/>
            <person name="Li B."/>
            <person name="Xuan Z."/>
            <person name="Cao J."/>
            <person name="Asan"/>
            <person name="Wu Z."/>
            <person name="Zhang J."/>
            <person name="Cai Q."/>
            <person name="Bai Y."/>
            <person name="Zhao B."/>
            <person name="Han Y."/>
            <person name="Li Y."/>
            <person name="Li X."/>
            <person name="Wang S."/>
            <person name="Shi Q."/>
            <person name="Liu S."/>
            <person name="Cho W.K."/>
            <person name="Kim J.Y."/>
            <person name="Xu Y."/>
            <person name="Heller-Uszynska K."/>
            <person name="Miao H."/>
            <person name="Cheng Z."/>
            <person name="Zhang S."/>
            <person name="Wu J."/>
            <person name="Yang Y."/>
            <person name="Kang H."/>
            <person name="Li M."/>
            <person name="Liang H."/>
            <person name="Ren X."/>
            <person name="Shi Z."/>
            <person name="Wen M."/>
            <person name="Jian M."/>
            <person name="Yang H."/>
            <person name="Zhang G."/>
            <person name="Yang Z."/>
            <person name="Chen R."/>
            <person name="Liu S."/>
            <person name="Li J."/>
            <person name="Ma L."/>
            <person name="Liu H."/>
            <person name="Zhou Y."/>
            <person name="Zhao J."/>
            <person name="Fang X."/>
            <person name="Li G."/>
            <person name="Fang L."/>
            <person name="Li Y."/>
            <person name="Liu D."/>
            <person name="Zheng H."/>
            <person name="Zhang Y."/>
            <person name="Qin N."/>
            <person name="Li Z."/>
            <person name="Yang G."/>
            <person name="Yang S."/>
            <person name="Bolund L."/>
            <person name="Kristiansen K."/>
            <person name="Zheng H."/>
            <person name="Li S."/>
            <person name="Zhang X."/>
            <person name="Yang H."/>
            <person name="Wang J."/>
            <person name="Sun R."/>
            <person name="Zhang B."/>
            <person name="Jiang S."/>
            <person name="Wang J."/>
            <person name="Du Y."/>
            <person name="Li S."/>
        </authorList>
    </citation>
    <scope>NUCLEOTIDE SEQUENCE [LARGE SCALE GENOMIC DNA]</scope>
    <source>
        <strain evidence="3">cv. 9930</strain>
    </source>
</reference>
<feature type="signal peptide" evidence="1">
    <location>
        <begin position="1"/>
        <end position="26"/>
    </location>
</feature>
<reference evidence="2 3" key="2">
    <citation type="journal article" date="2009" name="PLoS ONE">
        <title>An integrated genetic and cytogenetic map of the cucumber genome.</title>
        <authorList>
            <person name="Ren Y."/>
            <person name="Zhang Z."/>
            <person name="Liu J."/>
            <person name="Staub J.E."/>
            <person name="Han Y."/>
            <person name="Cheng Z."/>
            <person name="Li X."/>
            <person name="Lu J."/>
            <person name="Miao H."/>
            <person name="Kang H."/>
            <person name="Xie B."/>
            <person name="Gu X."/>
            <person name="Wang X."/>
            <person name="Du Y."/>
            <person name="Jin W."/>
            <person name="Huang S."/>
        </authorList>
    </citation>
    <scope>NUCLEOTIDE SEQUENCE [LARGE SCALE GENOMIC DNA]</scope>
    <source>
        <strain evidence="3">cv. 9930</strain>
    </source>
</reference>
<dbReference type="AlphaFoldDB" id="A0A0A0LTW2"/>
<evidence type="ECO:0000256" key="1">
    <source>
        <dbReference type="SAM" id="SignalP"/>
    </source>
</evidence>
<dbReference type="PANTHER" id="PTHR33107:SF5">
    <property type="entry name" value="KUNITZ TRYPSIN INHIBITOR 5"/>
    <property type="match status" value="1"/>
</dbReference>
<sequence length="206" mass="23003">MKNFGILFYFLFILLASTQLIRFSTADASPEAVLDIDGKKLRAGVNYYILPVFRGRGGGLTLGNLQSEKCPLNVVQEQLEVMNGFPTTFHPVNPKKGVVRVSTDLNVQFEASTICVTSTVWKLDKFDESTGQWLVTIGGSRGNPGVETVDNWFKIEKHGKDYKLVFCPTVCNFCKVMCRDIGIFFKNGERALALSDTPFPVMFKKV</sequence>
<dbReference type="PRINTS" id="PR00291">
    <property type="entry name" value="KUNITZINHBTR"/>
</dbReference>
<reference evidence="2 3" key="4">
    <citation type="journal article" date="2011" name="BMC Genomics">
        <title>RNA-Seq improves annotation of protein-coding genes in the cucumber genome.</title>
        <authorList>
            <person name="Li Z."/>
            <person name="Zhang Z."/>
            <person name="Yan P."/>
            <person name="Huang S."/>
            <person name="Fei Z."/>
            <person name="Lin K."/>
        </authorList>
    </citation>
    <scope>NUCLEOTIDE SEQUENCE [LARGE SCALE GENOMIC DNA]</scope>
    <source>
        <strain evidence="3">cv. 9930</strain>
    </source>
</reference>
<reference evidence="2 3" key="3">
    <citation type="journal article" date="2010" name="BMC Genomics">
        <title>Transcriptome sequencing and comparative analysis of cucumber flowers with different sex types.</title>
        <authorList>
            <person name="Guo S."/>
            <person name="Zheng Y."/>
            <person name="Joung J.G."/>
            <person name="Liu S."/>
            <person name="Zhang Z."/>
            <person name="Crasta O.R."/>
            <person name="Sobral B.W."/>
            <person name="Xu Y."/>
            <person name="Huang S."/>
            <person name="Fei Z."/>
        </authorList>
    </citation>
    <scope>NUCLEOTIDE SEQUENCE [LARGE SCALE GENOMIC DNA]</scope>
    <source>
        <strain evidence="3">cv. 9930</strain>
    </source>
</reference>
<keyword evidence="3" id="KW-1185">Reference proteome</keyword>
<dbReference type="KEGG" id="csv:101207401"/>
<dbReference type="OMA" id="QTTEWHV"/>
<dbReference type="Proteomes" id="UP000029981">
    <property type="component" value="Chromosome 1"/>
</dbReference>
<dbReference type="GO" id="GO:0004866">
    <property type="term" value="F:endopeptidase inhibitor activity"/>
    <property type="evidence" value="ECO:0007669"/>
    <property type="project" value="InterPro"/>
</dbReference>
<dbReference type="CDD" id="cd23375">
    <property type="entry name" value="beta-trefoil_STI_VvMLP-like"/>
    <property type="match status" value="1"/>
</dbReference>
<dbReference type="InterPro" id="IPR011065">
    <property type="entry name" value="Kunitz_inhibitor_STI-like_sf"/>
</dbReference>
<dbReference type="Gene3D" id="2.80.10.50">
    <property type="match status" value="1"/>
</dbReference>
<name>A0A0A0LTW2_CUCSA</name>
<evidence type="ECO:0000313" key="3">
    <source>
        <dbReference type="Proteomes" id="UP000029981"/>
    </source>
</evidence>
<dbReference type="PROSITE" id="PS00283">
    <property type="entry name" value="SOYBEAN_KUNITZ"/>
    <property type="match status" value="1"/>
</dbReference>
<keyword evidence="1" id="KW-0732">Signal</keyword>
<dbReference type="PANTHER" id="PTHR33107">
    <property type="entry name" value="KUNITZ TRYPSIN INHIBITOR 2"/>
    <property type="match status" value="1"/>
</dbReference>
<dbReference type="eggNOG" id="ENOG502QWSQ">
    <property type="taxonomic scope" value="Eukaryota"/>
</dbReference>